<reference evidence="4" key="2">
    <citation type="submission" date="2015-03" db="UniProtKB">
        <authorList>
            <consortium name="EnsemblPlants"/>
        </authorList>
    </citation>
    <scope>IDENTIFICATION</scope>
</reference>
<evidence type="ECO:0000313" key="4">
    <source>
        <dbReference type="EnsemblPlants" id="OBART02G13830.1"/>
    </source>
</evidence>
<dbReference type="SMART" id="SM00061">
    <property type="entry name" value="MATH"/>
    <property type="match status" value="1"/>
</dbReference>
<organism evidence="4">
    <name type="scientific">Oryza barthii</name>
    <dbReference type="NCBI Taxonomy" id="65489"/>
    <lineage>
        <taxon>Eukaryota</taxon>
        <taxon>Viridiplantae</taxon>
        <taxon>Streptophyta</taxon>
        <taxon>Embryophyta</taxon>
        <taxon>Tracheophyta</taxon>
        <taxon>Spermatophyta</taxon>
        <taxon>Magnoliopsida</taxon>
        <taxon>Liliopsida</taxon>
        <taxon>Poales</taxon>
        <taxon>Poaceae</taxon>
        <taxon>BOP clade</taxon>
        <taxon>Oryzoideae</taxon>
        <taxon>Oryzeae</taxon>
        <taxon>Oryzinae</taxon>
        <taxon>Oryza</taxon>
    </lineage>
</organism>
<dbReference type="Pfam" id="PF24570">
    <property type="entry name" value="BACK_BPM_SPOP"/>
    <property type="match status" value="1"/>
</dbReference>
<dbReference type="Proteomes" id="UP000026960">
    <property type="component" value="Chromosome 2"/>
</dbReference>
<dbReference type="PANTHER" id="PTHR26379">
    <property type="entry name" value="BTB/POZ AND MATH DOMAIN-CONTAINING PROTEIN 1"/>
    <property type="match status" value="1"/>
</dbReference>
<evidence type="ECO:0000259" key="3">
    <source>
        <dbReference type="PROSITE" id="PS50144"/>
    </source>
</evidence>
<dbReference type="PANTHER" id="PTHR26379:SF511">
    <property type="entry name" value="OS02G0311150 PROTEIN"/>
    <property type="match status" value="1"/>
</dbReference>
<dbReference type="STRING" id="65489.A0A0D3F458"/>
<dbReference type="Gene3D" id="1.25.40.420">
    <property type="match status" value="1"/>
</dbReference>
<keyword evidence="5" id="KW-1185">Reference proteome</keyword>
<name>A0A0D3F458_9ORYZ</name>
<evidence type="ECO:0000256" key="1">
    <source>
        <dbReference type="ARBA" id="ARBA00004906"/>
    </source>
</evidence>
<accession>A0A0D3F458</accession>
<comment type="similarity">
    <text evidence="2">Belongs to the Tdpoz family.</text>
</comment>
<dbReference type="GO" id="GO:0016567">
    <property type="term" value="P:protein ubiquitination"/>
    <property type="evidence" value="ECO:0007669"/>
    <property type="project" value="InterPro"/>
</dbReference>
<dbReference type="Gramene" id="OBART02G13830.1">
    <property type="protein sequence ID" value="OBART02G13830.1"/>
    <property type="gene ID" value="OBART02G13830"/>
</dbReference>
<sequence length="295" mass="33254">MANDCNTISSAIVAEAVSGSHVMKIDGYSKTKALIKNEECLSSTPFSVAGYTWTIRYYPNGQSTECREYLSLYLFLDSFARDVKAIYSFKLLDKNGRPLLLNSIASPIRTFKLRGTGWGYPMFIKSKDLKASESLRDDSFSIRCDVTVMKPICSKETRPCPSHLWRSFLHFVYTDLLPDTSQDVVMAQQLLVAADRYNVERLKLVCEEKLSEHIDSNMEATNLALAEQHRCHQLKEACFKFLIDSPSNIESMVESDGYEHLKTSCPSVLNELAARLLPHEMKAAKQITMALSVPP</sequence>
<reference evidence="4" key="1">
    <citation type="journal article" date="2009" name="Rice">
        <title>De Novo Next Generation Sequencing of Plant Genomes.</title>
        <authorList>
            <person name="Rounsley S."/>
            <person name="Marri P.R."/>
            <person name="Yu Y."/>
            <person name="He R."/>
            <person name="Sisneros N."/>
            <person name="Goicoechea J.L."/>
            <person name="Lee S.J."/>
            <person name="Angelova A."/>
            <person name="Kudrna D."/>
            <person name="Luo M."/>
            <person name="Affourtit J."/>
            <person name="Desany B."/>
            <person name="Knight J."/>
            <person name="Niazi F."/>
            <person name="Egholm M."/>
            <person name="Wing R.A."/>
        </authorList>
    </citation>
    <scope>NUCLEOTIDE SEQUENCE [LARGE SCALE GENOMIC DNA]</scope>
    <source>
        <strain evidence="4">cv. IRGC 105608</strain>
    </source>
</reference>
<evidence type="ECO:0000313" key="5">
    <source>
        <dbReference type="Proteomes" id="UP000026960"/>
    </source>
</evidence>
<dbReference type="InterPro" id="IPR008974">
    <property type="entry name" value="TRAF-like"/>
</dbReference>
<proteinExistence type="inferred from homology"/>
<dbReference type="InterPro" id="IPR011333">
    <property type="entry name" value="SKP1/BTB/POZ_sf"/>
</dbReference>
<comment type="pathway">
    <text evidence="1">Protein modification; protein ubiquitination.</text>
</comment>
<dbReference type="Gene3D" id="2.60.210.10">
    <property type="entry name" value="Apoptosis, Tumor Necrosis Factor Receptor Associated Protein 2, Chain A"/>
    <property type="match status" value="1"/>
</dbReference>
<protein>
    <recommendedName>
        <fullName evidence="3">MATH domain-containing protein</fullName>
    </recommendedName>
</protein>
<dbReference type="InterPro" id="IPR045005">
    <property type="entry name" value="BPM1-6"/>
</dbReference>
<dbReference type="CDD" id="cd00121">
    <property type="entry name" value="MATH"/>
    <property type="match status" value="1"/>
</dbReference>
<dbReference type="eggNOG" id="KOG1987">
    <property type="taxonomic scope" value="Eukaryota"/>
</dbReference>
<dbReference type="InterPro" id="IPR002083">
    <property type="entry name" value="MATH/TRAF_dom"/>
</dbReference>
<dbReference type="SUPFAM" id="SSF49599">
    <property type="entry name" value="TRAF domain-like"/>
    <property type="match status" value="1"/>
</dbReference>
<evidence type="ECO:0000256" key="2">
    <source>
        <dbReference type="ARBA" id="ARBA00010846"/>
    </source>
</evidence>
<dbReference type="EnsemblPlants" id="OBART02G13830.1">
    <property type="protein sequence ID" value="OBART02G13830.1"/>
    <property type="gene ID" value="OBART02G13830"/>
</dbReference>
<dbReference type="PROSITE" id="PS50144">
    <property type="entry name" value="MATH"/>
    <property type="match status" value="1"/>
</dbReference>
<dbReference type="SUPFAM" id="SSF54695">
    <property type="entry name" value="POZ domain"/>
    <property type="match status" value="1"/>
</dbReference>
<dbReference type="Gene3D" id="3.30.710.10">
    <property type="entry name" value="Potassium Channel Kv1.1, Chain A"/>
    <property type="match status" value="1"/>
</dbReference>
<dbReference type="AlphaFoldDB" id="A0A0D3F458"/>
<dbReference type="InterPro" id="IPR056423">
    <property type="entry name" value="BACK_BPM_SPOP"/>
</dbReference>
<feature type="domain" description="MATH" evidence="3">
    <location>
        <begin position="18"/>
        <end position="146"/>
    </location>
</feature>
<dbReference type="PaxDb" id="65489-OBART02G13830.1"/>
<dbReference type="HOGENOM" id="CLU_004253_2_1_1"/>
<dbReference type="Pfam" id="PF22486">
    <property type="entry name" value="MATH_2"/>
    <property type="match status" value="1"/>
</dbReference>